<evidence type="ECO:0000256" key="11">
    <source>
        <dbReference type="ARBA" id="ARBA00023212"/>
    </source>
</evidence>
<feature type="compositionally biased region" description="Basic and acidic residues" evidence="13">
    <location>
        <begin position="571"/>
        <end position="581"/>
    </location>
</feature>
<evidence type="ECO:0000256" key="9">
    <source>
        <dbReference type="ARBA" id="ARBA00022990"/>
    </source>
</evidence>
<evidence type="ECO:0000256" key="10">
    <source>
        <dbReference type="ARBA" id="ARBA00023136"/>
    </source>
</evidence>
<comment type="subcellular location">
    <subcellularLocation>
        <location evidence="2">Cell projection</location>
        <location evidence="2">Ruffle membrane</location>
        <topology evidence="2">Peripheral membrane protein</topology>
        <orientation evidence="2">Cytoplasmic side</orientation>
    </subcellularLocation>
    <subcellularLocation>
        <location evidence="1">Cytoplasm</location>
        <location evidence="1">Cytoskeleton</location>
    </subcellularLocation>
</comment>
<feature type="compositionally biased region" description="Polar residues" evidence="13">
    <location>
        <begin position="330"/>
        <end position="353"/>
    </location>
</feature>
<feature type="region of interest" description="Disordered" evidence="13">
    <location>
        <begin position="1920"/>
        <end position="1948"/>
    </location>
</feature>
<feature type="region of interest" description="Disordered" evidence="13">
    <location>
        <begin position="191"/>
        <end position="392"/>
    </location>
</feature>
<dbReference type="InterPro" id="IPR009738">
    <property type="entry name" value="BAT2_N"/>
</dbReference>
<dbReference type="InterPro" id="IPR011992">
    <property type="entry name" value="EF-hand-dom_pair"/>
</dbReference>
<feature type="compositionally biased region" description="Basic and acidic residues" evidence="13">
    <location>
        <begin position="1190"/>
        <end position="1204"/>
    </location>
</feature>
<name>A0AA35K0I4_9SAUR</name>
<keyword evidence="10" id="KW-0472">Membrane</keyword>
<feature type="compositionally biased region" description="Pro residues" evidence="13">
    <location>
        <begin position="2956"/>
        <end position="2969"/>
    </location>
</feature>
<keyword evidence="9" id="KW-0007">Acetylation</keyword>
<feature type="region of interest" description="Disordered" evidence="13">
    <location>
        <begin position="1977"/>
        <end position="2005"/>
    </location>
</feature>
<dbReference type="Pfam" id="PF07001">
    <property type="entry name" value="BAT2_N"/>
    <property type="match status" value="1"/>
</dbReference>
<feature type="compositionally biased region" description="Pro residues" evidence="13">
    <location>
        <begin position="655"/>
        <end position="684"/>
    </location>
</feature>
<feature type="compositionally biased region" description="Basic and acidic residues" evidence="13">
    <location>
        <begin position="2642"/>
        <end position="2652"/>
    </location>
</feature>
<dbReference type="InterPro" id="IPR049025">
    <property type="entry name" value="AIF-1_EF_pair"/>
</dbReference>
<feature type="compositionally biased region" description="Acidic residues" evidence="13">
    <location>
        <begin position="491"/>
        <end position="502"/>
    </location>
</feature>
<feature type="compositionally biased region" description="Basic and acidic residues" evidence="13">
    <location>
        <begin position="1274"/>
        <end position="1292"/>
    </location>
</feature>
<feature type="region of interest" description="Disordered" evidence="13">
    <location>
        <begin position="1035"/>
        <end position="1704"/>
    </location>
</feature>
<dbReference type="InterPro" id="IPR033184">
    <property type="entry name" value="PRRC2"/>
</dbReference>
<gene>
    <name evidence="15" type="ORF">PODLI_1B013276</name>
</gene>
<protein>
    <submittedName>
        <fullName evidence="15">Protein PRRC2A isoform X1</fullName>
    </submittedName>
</protein>
<feature type="compositionally biased region" description="Low complexity" evidence="13">
    <location>
        <begin position="3027"/>
        <end position="3036"/>
    </location>
</feature>
<dbReference type="FunFam" id="1.10.238.10:FF:000106">
    <property type="entry name" value="Allograft inflammatory factor 1"/>
    <property type="match status" value="1"/>
</dbReference>
<evidence type="ECO:0000256" key="3">
    <source>
        <dbReference type="ARBA" id="ARBA00022475"/>
    </source>
</evidence>
<keyword evidence="7" id="KW-0677">Repeat</keyword>
<feature type="compositionally biased region" description="Basic and acidic residues" evidence="13">
    <location>
        <begin position="1333"/>
        <end position="1355"/>
    </location>
</feature>
<dbReference type="GO" id="GO:0005856">
    <property type="term" value="C:cytoskeleton"/>
    <property type="evidence" value="ECO:0007669"/>
    <property type="project" value="UniProtKB-SubCell"/>
</dbReference>
<evidence type="ECO:0000256" key="1">
    <source>
        <dbReference type="ARBA" id="ARBA00004245"/>
    </source>
</evidence>
<feature type="compositionally biased region" description="Basic and acidic residues" evidence="13">
    <location>
        <begin position="3077"/>
        <end position="3105"/>
    </location>
</feature>
<feature type="compositionally biased region" description="Basic and acidic residues" evidence="13">
    <location>
        <begin position="1163"/>
        <end position="1182"/>
    </location>
</feature>
<dbReference type="GO" id="GO:0030154">
    <property type="term" value="P:cell differentiation"/>
    <property type="evidence" value="ECO:0007669"/>
    <property type="project" value="TreeGrafter"/>
</dbReference>
<feature type="region of interest" description="Disordered" evidence="13">
    <location>
        <begin position="411"/>
        <end position="543"/>
    </location>
</feature>
<feature type="region of interest" description="Disordered" evidence="13">
    <location>
        <begin position="559"/>
        <end position="864"/>
    </location>
</feature>
<feature type="compositionally biased region" description="Low complexity" evidence="13">
    <location>
        <begin position="793"/>
        <end position="826"/>
    </location>
</feature>
<feature type="compositionally biased region" description="Basic and acidic residues" evidence="13">
    <location>
        <begin position="687"/>
        <end position="696"/>
    </location>
</feature>
<organism evidence="15 16">
    <name type="scientific">Podarcis lilfordi</name>
    <name type="common">Lilford's wall lizard</name>
    <dbReference type="NCBI Taxonomy" id="74358"/>
    <lineage>
        <taxon>Eukaryota</taxon>
        <taxon>Metazoa</taxon>
        <taxon>Chordata</taxon>
        <taxon>Craniata</taxon>
        <taxon>Vertebrata</taxon>
        <taxon>Euteleostomi</taxon>
        <taxon>Lepidosauria</taxon>
        <taxon>Squamata</taxon>
        <taxon>Bifurcata</taxon>
        <taxon>Unidentata</taxon>
        <taxon>Episquamata</taxon>
        <taxon>Laterata</taxon>
        <taxon>Lacertibaenia</taxon>
        <taxon>Lacertidae</taxon>
        <taxon>Podarcis</taxon>
    </lineage>
</organism>
<feature type="region of interest" description="Disordered" evidence="13">
    <location>
        <begin position="878"/>
        <end position="956"/>
    </location>
</feature>
<feature type="compositionally biased region" description="Basic and acidic residues" evidence="13">
    <location>
        <begin position="477"/>
        <end position="490"/>
    </location>
</feature>
<evidence type="ECO:0000256" key="5">
    <source>
        <dbReference type="ARBA" id="ARBA00022553"/>
    </source>
</evidence>
<dbReference type="Gene3D" id="1.10.238.10">
    <property type="entry name" value="EF-hand"/>
    <property type="match status" value="1"/>
</dbReference>
<evidence type="ECO:0000256" key="4">
    <source>
        <dbReference type="ARBA" id="ARBA00022490"/>
    </source>
</evidence>
<keyword evidence="3" id="KW-1003">Cell membrane</keyword>
<feature type="region of interest" description="Disordered" evidence="13">
    <location>
        <begin position="2621"/>
        <end position="2652"/>
    </location>
</feature>
<feature type="compositionally biased region" description="Basic and acidic residues" evidence="13">
    <location>
        <begin position="2109"/>
        <end position="2119"/>
    </location>
</feature>
<feature type="region of interest" description="Disordered" evidence="13">
    <location>
        <begin position="2064"/>
        <end position="2124"/>
    </location>
</feature>
<feature type="compositionally biased region" description="Basic and acidic residues" evidence="13">
    <location>
        <begin position="909"/>
        <end position="921"/>
    </location>
</feature>
<feature type="compositionally biased region" description="Basic and acidic residues" evidence="13">
    <location>
        <begin position="1054"/>
        <end position="1073"/>
    </location>
</feature>
<feature type="compositionally biased region" description="Pro residues" evidence="13">
    <location>
        <begin position="516"/>
        <end position="527"/>
    </location>
</feature>
<dbReference type="GO" id="GO:0032587">
    <property type="term" value="C:ruffle membrane"/>
    <property type="evidence" value="ECO:0007669"/>
    <property type="project" value="UniProtKB-SubCell"/>
</dbReference>
<dbReference type="PROSITE" id="PS50222">
    <property type="entry name" value="EF_HAND_2"/>
    <property type="match status" value="1"/>
</dbReference>
<keyword evidence="8" id="KW-0106">Calcium</keyword>
<feature type="compositionally biased region" description="Pro residues" evidence="13">
    <location>
        <begin position="827"/>
        <end position="838"/>
    </location>
</feature>
<feature type="region of interest" description="Disordered" evidence="13">
    <location>
        <begin position="2949"/>
        <end position="2969"/>
    </location>
</feature>
<feature type="compositionally biased region" description="Gly residues" evidence="13">
    <location>
        <begin position="1631"/>
        <end position="1648"/>
    </location>
</feature>
<dbReference type="GO" id="GO:0005509">
    <property type="term" value="F:calcium ion binding"/>
    <property type="evidence" value="ECO:0007669"/>
    <property type="project" value="InterPro"/>
</dbReference>
<feature type="compositionally biased region" description="Basic and acidic residues" evidence="13">
    <location>
        <begin position="294"/>
        <end position="305"/>
    </location>
</feature>
<feature type="compositionally biased region" description="Basic and acidic residues" evidence="13">
    <location>
        <begin position="503"/>
        <end position="513"/>
    </location>
</feature>
<feature type="compositionally biased region" description="Pro residues" evidence="13">
    <location>
        <begin position="766"/>
        <end position="777"/>
    </location>
</feature>
<dbReference type="Pfam" id="PF21008">
    <property type="entry name" value="AIF-1"/>
    <property type="match status" value="1"/>
</dbReference>
<feature type="compositionally biased region" description="Acidic residues" evidence="13">
    <location>
        <begin position="461"/>
        <end position="472"/>
    </location>
</feature>
<feature type="compositionally biased region" description="Low complexity" evidence="13">
    <location>
        <begin position="704"/>
        <end position="721"/>
    </location>
</feature>
<feature type="region of interest" description="Disordered" evidence="13">
    <location>
        <begin position="3073"/>
        <end position="3112"/>
    </location>
</feature>
<feature type="compositionally biased region" description="Basic and acidic residues" evidence="13">
    <location>
        <begin position="1138"/>
        <end position="1149"/>
    </location>
</feature>
<feature type="compositionally biased region" description="Basic and acidic residues" evidence="13">
    <location>
        <begin position="614"/>
        <end position="654"/>
    </location>
</feature>
<feature type="compositionally biased region" description="Basic and acidic residues" evidence="13">
    <location>
        <begin position="724"/>
        <end position="740"/>
    </location>
</feature>
<evidence type="ECO:0000313" key="16">
    <source>
        <dbReference type="Proteomes" id="UP001178461"/>
    </source>
</evidence>
<evidence type="ECO:0000256" key="8">
    <source>
        <dbReference type="ARBA" id="ARBA00022837"/>
    </source>
</evidence>
<keyword evidence="4" id="KW-0963">Cytoplasm</keyword>
<evidence type="ECO:0000256" key="13">
    <source>
        <dbReference type="SAM" id="MobiDB-lite"/>
    </source>
</evidence>
<accession>A0AA35K0I4</accession>
<evidence type="ECO:0000256" key="2">
    <source>
        <dbReference type="ARBA" id="ARBA00004599"/>
    </source>
</evidence>
<evidence type="ECO:0000256" key="7">
    <source>
        <dbReference type="ARBA" id="ARBA00022737"/>
    </source>
</evidence>
<feature type="region of interest" description="Disordered" evidence="13">
    <location>
        <begin position="1875"/>
        <end position="1895"/>
    </location>
</feature>
<keyword evidence="16" id="KW-1185">Reference proteome</keyword>
<evidence type="ECO:0000313" key="15">
    <source>
        <dbReference type="EMBL" id="CAI5768093.1"/>
    </source>
</evidence>
<feature type="compositionally biased region" description="Basic residues" evidence="13">
    <location>
        <begin position="433"/>
        <end position="442"/>
    </location>
</feature>
<keyword evidence="6" id="KW-0479">Metal-binding</keyword>
<feature type="compositionally biased region" description="Basic and acidic residues" evidence="13">
    <location>
        <begin position="1087"/>
        <end position="1130"/>
    </location>
</feature>
<feature type="compositionally biased region" description="Low complexity" evidence="13">
    <location>
        <begin position="1256"/>
        <end position="1266"/>
    </location>
</feature>
<dbReference type="PANTHER" id="PTHR14038:SF5">
    <property type="entry name" value="PROTEIN PRRC2A"/>
    <property type="match status" value="1"/>
</dbReference>
<dbReference type="EMBL" id="OX395127">
    <property type="protein sequence ID" value="CAI5768093.1"/>
    <property type="molecule type" value="Genomic_DNA"/>
</dbReference>
<proteinExistence type="predicted"/>
<evidence type="ECO:0000259" key="14">
    <source>
        <dbReference type="PROSITE" id="PS50222"/>
    </source>
</evidence>
<dbReference type="SUPFAM" id="SSF47473">
    <property type="entry name" value="EF-hand"/>
    <property type="match status" value="1"/>
</dbReference>
<keyword evidence="12" id="KW-0966">Cell projection</keyword>
<dbReference type="PANTHER" id="PTHR14038">
    <property type="entry name" value="BAT2 HLA-B-ASSOCIATED TRANSCRIPT 2"/>
    <property type="match status" value="1"/>
</dbReference>
<evidence type="ECO:0000256" key="6">
    <source>
        <dbReference type="ARBA" id="ARBA00022723"/>
    </source>
</evidence>
<keyword evidence="11" id="KW-0206">Cytoskeleton</keyword>
<feature type="compositionally biased region" description="Basic and acidic residues" evidence="13">
    <location>
        <begin position="1574"/>
        <end position="1585"/>
    </location>
</feature>
<keyword evidence="5" id="KW-0597">Phosphoprotein</keyword>
<reference evidence="15" key="1">
    <citation type="submission" date="2022-12" db="EMBL/GenBank/DDBJ databases">
        <authorList>
            <person name="Alioto T."/>
            <person name="Alioto T."/>
            <person name="Gomez Garrido J."/>
        </authorList>
    </citation>
    <scope>NUCLEOTIDE SEQUENCE</scope>
</reference>
<dbReference type="InterPro" id="IPR002048">
    <property type="entry name" value="EF_hand_dom"/>
</dbReference>
<feature type="compositionally biased region" description="Polar residues" evidence="13">
    <location>
        <begin position="559"/>
        <end position="568"/>
    </location>
</feature>
<evidence type="ECO:0000256" key="12">
    <source>
        <dbReference type="ARBA" id="ARBA00023273"/>
    </source>
</evidence>
<feature type="region of interest" description="Disordered" evidence="13">
    <location>
        <begin position="3021"/>
        <end position="3043"/>
    </location>
</feature>
<feature type="compositionally biased region" description="Polar residues" evidence="13">
    <location>
        <begin position="1551"/>
        <end position="1560"/>
    </location>
</feature>
<feature type="compositionally biased region" description="Pro residues" evidence="13">
    <location>
        <begin position="1928"/>
        <end position="1937"/>
    </location>
</feature>
<dbReference type="Proteomes" id="UP001178461">
    <property type="component" value="Chromosome 2"/>
</dbReference>
<feature type="compositionally biased region" description="Polar residues" evidence="13">
    <location>
        <begin position="938"/>
        <end position="953"/>
    </location>
</feature>
<sequence>MDPQGGKAFAVLKAQQEEFLDSLNKEFMDDPKYSTDEDLPDKLAIFKKKYMDFDLNAQGDIDIMALKRMLEKLGAAKTHLELKKMITEVTGGMSETISYRDFVRMMLGKRSAILKIILIFPFRPREARIRIERTEPDQTSGTFRREPGGTIVLNDLTAQCQIGKSLETQKPTVTPRHGLQSLGKVAIARRMPPPANLPSLKAENKGNDPNVSLVPKDGTGWASKQEQPDPKRRLPQTHRNDPQQPPSRNPPTVASGAKSWAQASVTHGAQGDDGSSLLSRFSREEFPTLQAAGDQDKAGKEKDTTDASYGPGPNLRPQSEASWEWGGALSLSTPEPGSGLLTTPHQNQRSTKSGPLKMGNATSWRDGGGRGTDGELVPEDGRAGVGLQPNIPPQFPPYRGMMPPFMYPPYLPFPPPYGPQGPYRYPTPEAQRRGKSAARKPAARVSEPVSRPPVLKQDDLKEFDELDQENDEGWAGAHEEVDYTEKLKFSDEEDGKESDEETTENRSEQKVQDPIRAPPPPPPPPPNRGNWGQPNDFPAGQSKPVKRMSVCCWVTLGQSHFSEVSQPHSPHRVEGTRDRSLRPLPPEDEDEAWRQRRKQSSSEISAAVERARRRREEEERRMQEERRAACAEKLKRLDEKFGAPDKRLKPEPPKEPPPPVIVAAPPPPPPPAPTPVPPNPPAAPVAPEEKREKEEPVLASKPHSAVASSSGRSSLDSSGAVKNHRIEKYNETTARNERGKAQRAQCSEPAVAPPPKEVPEVREEPPTLPGPALPAAPAPAKTLSYSKYQKSLPPRFQRQQQEQLLKQQQQWQQQQQQQHSQPGPAGQQPPPAPPPAQQAPPKGMYPGSIGRPPPMPQMNFDPRWMMIPPYMDPRVMQGRPPIDFYPPGVHPSGLLPRERSDSGGSSSEQFERHPSILRERGTPPVDPKLAWAGDVFTNAPSGADSRSQTASLRQQEEEEKGLRSFCYWNHRLRVSCHLWQSETPPVRLREAITPQPYMGNYQGFSENGNPASMHRFPVDEPPRAGPPWQATMALTAPTEVSRNGRPEPPVQLPRKSEEEPQLLHRDPPEEIKTVEPPIIRPVVAKKPPSEQPKEEPLVKEEVLRRMEKPPRQQHEFHKQPRRESKTETRWGPRPGSSRRIEEISGDKAPRRAGPIKKPPPPPKEAKDESEEMRSAGKAKEGAEAAGSKPELPKEPPKAGKENKAKPVVNGGTVMPPKEQQHTGTLSPSRRRREPPYERGGYAGRGRARGRGEYFARGRGFRGAYSGRGRGGRGRSREFRSYREPFYRLDDGVGKAAGPGSTFRPRNASETRSEGSEYEEIPKRRRQRGSETGSETHESASDVAHSDKEVTKEPAPSHRSRAPPVTSAMAPSSQHPGLPRFADKLPPRLSDPGTRGGRVFTPRGVPSRRGRGGGRAPPGGWSPPSKPQPNKKPDKQQEAVLEPSGKEKAPSGPPAMAPEESGGFQAPLKQQPPPPPLGPGSDRGFDRPPRRRRHGRSQQQDKPPRFRRLKQERENAARLNGEQRAGQPFSPAPAAPLPEESAARRVAGTKSPDLSNQNSDQANEEWETASESSDFTERRGGGEKEPAPGGPPPTAFLKGGCSGAPSRKEMSKRSFSSQRPGMDRQNRRSNPGPGGGGKAGRGGSGGGRSGGDKRSWPSPKNRRQVLGGESPKDGGGQGVGRQNWNGRELERNKMEKKTQPKPGSEQLTTALRKDVKSRRALVSCDRVFHQIGATAEKALALVEASLTSLWPGISKMFLFEDRKVLRGTYQERRSCRYEGPRPYRTLKRGPHKEPCRGILHPLEFLGQSQGQPHIECYVKYYFTQQSPPLQCDFPPPNFPVPPNLQSRYRDWGVTTTYLWNVMPHCHLATKVNESSAPYRNTDDHSPGLSLPPAPTTSTVYRLDRVIHSDPAGIQQALAELGSRHTKPASPGPAQPPFLGPGGSNSSALPLRRFESRNSGSAGNGQSLRFRMRTEIAGRQREAPLAKVAPQKNTDARPSPHSPTRDFLGANKFCSGSPNAQYGLTFPKLSRARGLGSLPTLILRSAANGLWQVLLKCISNSAPVKESSALGGFSAKRRERPRKQDLLQQHSSDEDGCPASQGLTGPGFSAPKEETPGEPRSRSVPVSEGLAPQIWNQLNSSRLGNQNWQREGAALGIRGERANIPGSEVPLCFVSSDSSRKSYRPASVEPWIDPLNAFEEVASTEVSFPSTIQSVGADLQSPKWPRSCIPEGASPPPSFCPDTEGLLAVPSLREAKLQGTRQRAFSRGGPQQRLTGLLGHLQPAQLSRRGSEGHTRCWGQAQRSHRQKHRGCSRCRCCSRTGRSRAKRAEEAAPAIQRLQSAEGQEGTQVALVCRHIFTLTGSVVRDDGNCSPKTSGGLSLATTALMVSFTGLVPPHLVLLKQLSQRLLVFRTWSSASVRHYKWGSVRNARLLGGFPPSKDPFSSKESIAPLQPQQLHPAPLSHNSFPCPLLARKESTCWWFQGILVWGALATSLSLSESIFRRGSRIEEHAVPGIIGMRVALWVKPQSLGLTDQKVSGSNPRDGLSSRCSVPAPANLAVRKHVKVQKRLSHAGHMTRKLHNSPPYIPSCLCKHQLVLNKCEVTAAAVPLNPLPPQKKHLWKVSNSPEPLPRDHPPPGAIGTERSQRVEKAKDNSAEALGAMTSEPNPQLESPGACPPIQFGASDKDADLRFMVNEGPKPDKEELHQGLAEGLTSAPREWELLPPAPPSHRASPEAPPGRGCEARPFPVAPASCLHSLPADTSVFSGERGQGQRLYPELFYGNQVQTAQLESQLHGASGGSNYRPSTPSLHTYRSQHLYLQPSPAPTSPAQTAGGAVLPSSALLSGVALKGQYVEISALQAAELPKLPATGLLYQAPPPSFIYSSAFCSSQLAPEQALLQVRQELASPSEFYPAALGQGSQSNFLTAPGPGQQVLLPVVEPPQLPPVVNFGSLQQAPPSAPAPPQPPPPPMPLVSVATQALRAPGQLAGRLVSPAVRAFPHGGVGRSELHALEMKPLQDYRKLNGLGSPGARPPSGGRPFSGGFGARLKSPGSAYGGIFRAQRFEVYQQSDVLRWNPRSWERAAPPRDGTPARRLEPDVRSHTDKQDPSLSGHH</sequence>
<feature type="compositionally biased region" description="Basic and acidic residues" evidence="13">
    <location>
        <begin position="1686"/>
        <end position="1697"/>
    </location>
</feature>
<feature type="domain" description="EF-hand" evidence="14">
    <location>
        <begin position="41"/>
        <end position="76"/>
    </location>
</feature>